<accession>A0ACC2SLI7</accession>
<reference evidence="1" key="1">
    <citation type="submission" date="2022-04" db="EMBL/GenBank/DDBJ databases">
        <title>Genome of the entomopathogenic fungus Entomophthora muscae.</title>
        <authorList>
            <person name="Elya C."/>
            <person name="Lovett B.R."/>
            <person name="Lee E."/>
            <person name="Macias A.M."/>
            <person name="Hajek A.E."/>
            <person name="De Bivort B.L."/>
            <person name="Kasson M.T."/>
            <person name="De Fine Licht H.H."/>
            <person name="Stajich J.E."/>
        </authorList>
    </citation>
    <scope>NUCLEOTIDE SEQUENCE</scope>
    <source>
        <strain evidence="1">Berkeley</strain>
    </source>
</reference>
<keyword evidence="2" id="KW-1185">Reference proteome</keyword>
<sequence length="144" mass="14915">MDARACSSKPSPFGLPGTVSGSLLADAGTGSFPLDLLPNPHTYVLGDLNGRPGGALASGSILLQHLAPNVEDLHLAQEITLYPSLPVMEASLPMVASKVPFAKPPPQLPQLSPGCTPWLLSDMLLVAVNAHSPPASHLLLMIPC</sequence>
<dbReference type="Proteomes" id="UP001165960">
    <property type="component" value="Unassembled WGS sequence"/>
</dbReference>
<proteinExistence type="predicted"/>
<name>A0ACC2SLI7_9FUNG</name>
<gene>
    <name evidence="1" type="ORF">DSO57_1003630</name>
</gene>
<organism evidence="1 2">
    <name type="scientific">Entomophthora muscae</name>
    <dbReference type="NCBI Taxonomy" id="34485"/>
    <lineage>
        <taxon>Eukaryota</taxon>
        <taxon>Fungi</taxon>
        <taxon>Fungi incertae sedis</taxon>
        <taxon>Zoopagomycota</taxon>
        <taxon>Entomophthoromycotina</taxon>
        <taxon>Entomophthoromycetes</taxon>
        <taxon>Entomophthorales</taxon>
        <taxon>Entomophthoraceae</taxon>
        <taxon>Entomophthora</taxon>
    </lineage>
</organism>
<evidence type="ECO:0000313" key="2">
    <source>
        <dbReference type="Proteomes" id="UP001165960"/>
    </source>
</evidence>
<comment type="caution">
    <text evidence="1">The sequence shown here is derived from an EMBL/GenBank/DDBJ whole genome shotgun (WGS) entry which is preliminary data.</text>
</comment>
<dbReference type="EMBL" id="QTSX02004979">
    <property type="protein sequence ID" value="KAJ9063101.1"/>
    <property type="molecule type" value="Genomic_DNA"/>
</dbReference>
<evidence type="ECO:0000313" key="1">
    <source>
        <dbReference type="EMBL" id="KAJ9063101.1"/>
    </source>
</evidence>
<protein>
    <submittedName>
        <fullName evidence="1">Uncharacterized protein</fullName>
    </submittedName>
</protein>